<proteinExistence type="predicted"/>
<dbReference type="Proteomes" id="UP001652461">
    <property type="component" value="Unassembled WGS sequence"/>
</dbReference>
<evidence type="ECO:0000313" key="1">
    <source>
        <dbReference type="EMBL" id="MCU6695635.1"/>
    </source>
</evidence>
<comment type="caution">
    <text evidence="1">The sequence shown here is derived from an EMBL/GenBank/DDBJ whole genome shotgun (WGS) entry which is preliminary data.</text>
</comment>
<dbReference type="RefSeq" id="WP_158361733.1">
    <property type="nucleotide sequence ID" value="NZ_JAOQKC010000002.1"/>
</dbReference>
<keyword evidence="2" id="KW-1185">Reference proteome</keyword>
<reference evidence="1 2" key="1">
    <citation type="journal article" date="2021" name="ISME Commun">
        <title>Automated analysis of genomic sequences facilitates high-throughput and comprehensive description of bacteria.</title>
        <authorList>
            <person name="Hitch T.C.A."/>
        </authorList>
    </citation>
    <scope>NUCLEOTIDE SEQUENCE [LARGE SCALE GENOMIC DNA]</scope>
    <source>
        <strain evidence="1 2">Sanger_04</strain>
    </source>
</reference>
<name>A0ABT2RUE2_9FIRM</name>
<accession>A0ABT2RUE2</accession>
<protein>
    <submittedName>
        <fullName evidence="1">Uncharacterized protein</fullName>
    </submittedName>
</protein>
<organism evidence="1 2">
    <name type="scientific">Laedolimicola ammoniilytica</name>
    <dbReference type="NCBI Taxonomy" id="2981771"/>
    <lineage>
        <taxon>Bacteria</taxon>
        <taxon>Bacillati</taxon>
        <taxon>Bacillota</taxon>
        <taxon>Clostridia</taxon>
        <taxon>Lachnospirales</taxon>
        <taxon>Lachnospiraceae</taxon>
        <taxon>Laedolimicola</taxon>
    </lineage>
</organism>
<gene>
    <name evidence="1" type="ORF">OCV63_01825</name>
</gene>
<sequence length="222" mass="26281">MATQEKLVTMRKRTFKLNLIDDDCEDFIIKAASVGLTPEKLLENFINDLICGVCTNGSDEREYAERWFNRCDFRMFPDQTFGSYLLEMGDGIGWIDEILKCVERRGNSRNAIEAAKREIADPDNNDWQEIFQYDYEKDCYVKSYESREAWEQVEQEYIEGEEEVIKESEEYINDAIQDYQKHCKKEITFEEAIQDAKKWKQIYENLLEETGEGNADMRNEDE</sequence>
<dbReference type="EMBL" id="JAOQKC010000002">
    <property type="protein sequence ID" value="MCU6695635.1"/>
    <property type="molecule type" value="Genomic_DNA"/>
</dbReference>
<evidence type="ECO:0000313" key="2">
    <source>
        <dbReference type="Proteomes" id="UP001652461"/>
    </source>
</evidence>